<evidence type="ECO:0000259" key="2">
    <source>
        <dbReference type="Pfam" id="PF01425"/>
    </source>
</evidence>
<dbReference type="Pfam" id="PF01425">
    <property type="entry name" value="Amidase"/>
    <property type="match status" value="1"/>
</dbReference>
<dbReference type="InterPro" id="IPR000120">
    <property type="entry name" value="Amidase"/>
</dbReference>
<dbReference type="PANTHER" id="PTHR11895">
    <property type="entry name" value="TRANSAMIDASE"/>
    <property type="match status" value="1"/>
</dbReference>
<accession>A0ABS7I2W7</accession>
<dbReference type="GO" id="GO:0004040">
    <property type="term" value="F:amidase activity"/>
    <property type="evidence" value="ECO:0007669"/>
    <property type="project" value="UniProtKB-EC"/>
</dbReference>
<dbReference type="EC" id="3.5.1.4" evidence="3"/>
<dbReference type="Proteomes" id="UP000777440">
    <property type="component" value="Unassembled WGS sequence"/>
</dbReference>
<sequence length="483" mass="50488">MDLTDPTTVTTADLRSAYRAGELTPVDALEAVLHRIDAVDGVLNSIAYLNSSEAREQAEASATRWATGDQLGPLDGVPVSIKDSVASTGTPWRHGAAANRRVPDSTFDAPPAARLKEAGAIVFAKTTMPDFGMLASGVSSLYGIVRNPWNLSMSPGGSSAGAGASLAAGIGWAAVGSDIAGSVRLPAGHCGLVSLKPTQGRIPHLAPSTVRSAGPMARTVAEATELLSVLSGPDARDLFSLPGGAVRVEQCMPDLLNLPGLRVGVLTDMGYGPGLHPLVKRVVRAAADALSAAGASVEEMEALFDHNPYPALDRLFQVRARAEWESLSEAGRDQVLPEISEWSSRAVGITGAQHENDLGAVARSAAQVQQALLPYDMVLSPILPGLGHRAEMVGLDPTAPLAHCSFTCWHNQTGAPAATVPFGAEEGVPVGVQIVGRRFDDARVMQVAGWLERHRTISLAWPVIPVAADPLEPALFASEYQEA</sequence>
<reference evidence="3 4" key="1">
    <citation type="journal article" date="2021" name="MBio">
        <title>Poor Competitiveness of Bradyrhizobium in Pigeon Pea Root Colonization in Indian Soils.</title>
        <authorList>
            <person name="Chalasani D."/>
            <person name="Basu A."/>
            <person name="Pullabhotla S.V.S.R.N."/>
            <person name="Jorrin B."/>
            <person name="Neal A.L."/>
            <person name="Poole P.S."/>
            <person name="Podile A.R."/>
            <person name="Tkacz A."/>
        </authorList>
    </citation>
    <scope>NUCLEOTIDE SEQUENCE [LARGE SCALE GENOMIC DNA]</scope>
    <source>
        <strain evidence="3 4">HU12</strain>
    </source>
</reference>
<keyword evidence="4" id="KW-1185">Reference proteome</keyword>
<evidence type="ECO:0000313" key="3">
    <source>
        <dbReference type="EMBL" id="MBW9111981.1"/>
    </source>
</evidence>
<gene>
    <name evidence="3" type="ORF">JNB61_19635</name>
</gene>
<organism evidence="3 4">
    <name type="scientific">Microbacterium ureisolvens</name>
    <dbReference type="NCBI Taxonomy" id="2781186"/>
    <lineage>
        <taxon>Bacteria</taxon>
        <taxon>Bacillati</taxon>
        <taxon>Actinomycetota</taxon>
        <taxon>Actinomycetes</taxon>
        <taxon>Micrococcales</taxon>
        <taxon>Microbacteriaceae</taxon>
        <taxon>Microbacterium</taxon>
    </lineage>
</organism>
<keyword evidence="3" id="KW-0378">Hydrolase</keyword>
<proteinExistence type="inferred from homology"/>
<evidence type="ECO:0000256" key="1">
    <source>
        <dbReference type="ARBA" id="ARBA00009199"/>
    </source>
</evidence>
<dbReference type="PANTHER" id="PTHR11895:SF7">
    <property type="entry name" value="GLUTAMYL-TRNA(GLN) AMIDOTRANSFERASE SUBUNIT A, MITOCHONDRIAL"/>
    <property type="match status" value="1"/>
</dbReference>
<dbReference type="SUPFAM" id="SSF75304">
    <property type="entry name" value="Amidase signature (AS) enzymes"/>
    <property type="match status" value="1"/>
</dbReference>
<comment type="caution">
    <text evidence="3">The sequence shown here is derived from an EMBL/GenBank/DDBJ whole genome shotgun (WGS) entry which is preliminary data.</text>
</comment>
<protein>
    <submittedName>
        <fullName evidence="3">Amidase</fullName>
        <ecNumber evidence="3">3.5.1.4</ecNumber>
    </submittedName>
</protein>
<dbReference type="NCBIfam" id="NF005450">
    <property type="entry name" value="PRK07042.1"/>
    <property type="match status" value="1"/>
</dbReference>
<dbReference type="InterPro" id="IPR023631">
    <property type="entry name" value="Amidase_dom"/>
</dbReference>
<comment type="similarity">
    <text evidence="1">Belongs to the amidase family.</text>
</comment>
<dbReference type="RefSeq" id="WP_220292820.1">
    <property type="nucleotide sequence ID" value="NZ_JAEUAX010000022.1"/>
</dbReference>
<dbReference type="InterPro" id="IPR036928">
    <property type="entry name" value="AS_sf"/>
</dbReference>
<dbReference type="Gene3D" id="3.90.1300.10">
    <property type="entry name" value="Amidase signature (AS) domain"/>
    <property type="match status" value="1"/>
</dbReference>
<feature type="domain" description="Amidase" evidence="2">
    <location>
        <begin position="27"/>
        <end position="444"/>
    </location>
</feature>
<evidence type="ECO:0000313" key="4">
    <source>
        <dbReference type="Proteomes" id="UP000777440"/>
    </source>
</evidence>
<dbReference type="EMBL" id="JAEUAX010000022">
    <property type="protein sequence ID" value="MBW9111981.1"/>
    <property type="molecule type" value="Genomic_DNA"/>
</dbReference>
<name>A0ABS7I2W7_9MICO</name>